<dbReference type="InterPro" id="IPR012337">
    <property type="entry name" value="RNaseH-like_sf"/>
</dbReference>
<name>A0A6P6UIF0_COFAR</name>
<dbReference type="Proteomes" id="UP001652660">
    <property type="component" value="Chromosome 10e"/>
</dbReference>
<feature type="domain" description="hAT-like transposase RNase-H fold" evidence="1">
    <location>
        <begin position="144"/>
        <end position="244"/>
    </location>
</feature>
<proteinExistence type="predicted"/>
<keyword evidence="2" id="KW-1185">Reference proteome</keyword>
<organism evidence="2 3">
    <name type="scientific">Coffea arabica</name>
    <name type="common">Arabian coffee</name>
    <dbReference type="NCBI Taxonomy" id="13443"/>
    <lineage>
        <taxon>Eukaryota</taxon>
        <taxon>Viridiplantae</taxon>
        <taxon>Streptophyta</taxon>
        <taxon>Embryophyta</taxon>
        <taxon>Tracheophyta</taxon>
        <taxon>Spermatophyta</taxon>
        <taxon>Magnoliopsida</taxon>
        <taxon>eudicotyledons</taxon>
        <taxon>Gunneridae</taxon>
        <taxon>Pentapetalae</taxon>
        <taxon>asterids</taxon>
        <taxon>lamiids</taxon>
        <taxon>Gentianales</taxon>
        <taxon>Rubiaceae</taxon>
        <taxon>Ixoroideae</taxon>
        <taxon>Gardenieae complex</taxon>
        <taxon>Bertiereae - Coffeeae clade</taxon>
        <taxon>Coffeeae</taxon>
        <taxon>Coffea</taxon>
    </lineage>
</organism>
<dbReference type="SUPFAM" id="SSF53098">
    <property type="entry name" value="Ribonuclease H-like"/>
    <property type="match status" value="1"/>
</dbReference>
<dbReference type="AlphaFoldDB" id="A0A6P6UIF0"/>
<dbReference type="GO" id="GO:0003677">
    <property type="term" value="F:DNA binding"/>
    <property type="evidence" value="ECO:0007669"/>
    <property type="project" value="InterPro"/>
</dbReference>
<reference evidence="3" key="2">
    <citation type="submission" date="2025-08" db="UniProtKB">
        <authorList>
            <consortium name="RefSeq"/>
        </authorList>
    </citation>
    <scope>IDENTIFICATION</scope>
    <source>
        <tissue evidence="3">Leaves</tissue>
    </source>
</reference>
<evidence type="ECO:0000259" key="1">
    <source>
        <dbReference type="Pfam" id="PF14372"/>
    </source>
</evidence>
<dbReference type="Pfam" id="PF14372">
    <property type="entry name" value="hAT-like_RNase-H"/>
    <property type="match status" value="1"/>
</dbReference>
<dbReference type="PANTHER" id="PTHR23272">
    <property type="entry name" value="BED FINGER-RELATED"/>
    <property type="match status" value="1"/>
</dbReference>
<reference evidence="2" key="1">
    <citation type="journal article" date="2025" name="Foods">
        <title>Unveiling the Microbial Signatures of Arabica Coffee Cherries: Insights into Ripeness Specific Diversity, Functional Traits, and Implications for Quality and Safety.</title>
        <authorList>
            <consortium name="RefSeq"/>
            <person name="Tenea G.N."/>
            <person name="Cifuentes V."/>
            <person name="Reyes P."/>
            <person name="Cevallos-Vallejos M."/>
        </authorList>
    </citation>
    <scope>NUCLEOTIDE SEQUENCE [LARGE SCALE GENOMIC DNA]</scope>
</reference>
<accession>A0A6P6UIF0</accession>
<gene>
    <name evidence="3" type="primary">LOC113711343</name>
</gene>
<evidence type="ECO:0000313" key="3">
    <source>
        <dbReference type="RefSeq" id="XP_027090309.1"/>
    </source>
</evidence>
<protein>
    <submittedName>
        <fullName evidence="3">Zinc finger BED domain-containing protein RICESLEEPER 2-like</fullName>
    </submittedName>
</protein>
<dbReference type="InterPro" id="IPR025525">
    <property type="entry name" value="hAT-like_transposase_RNase-H"/>
</dbReference>
<dbReference type="GeneID" id="113711343"/>
<evidence type="ECO:0000313" key="2">
    <source>
        <dbReference type="Proteomes" id="UP001652660"/>
    </source>
</evidence>
<dbReference type="PANTHER" id="PTHR23272:SF183">
    <property type="entry name" value="ZINC FINGER BED DOMAIN-CONTAINING PROTEIN RICESLEEPER 1-LIKE"/>
    <property type="match status" value="1"/>
</dbReference>
<sequence length="346" mass="40195">MRLLKDDFSRCKKLLGGGKLFHVHCCAHVLKLMVQDGLKKIVDTYENIRDNVDFVNKSDARALLFAEIAQQLQILGKKLLHDCRTRLNSTYEMLSCVVKYKEVFPRFQDYEPFYDLCPSANDYKKVEKVCTIFEKFYITTHIISGSEYPTPNLLLLEVLKVKKLLDARVNDEDDFVQVMITRMKVKFDIYWSKCILLMSVAAILNPRQKIRAIEFTFPKMYSHCETQENITKVWKAIFDLYEEYAAMANSASAHSETSTNTSASSHDPSRPLADCWDDLDEYYGELETNEPHKTELLDYLDKSGQPSGQNPKEFDCLDGWRTNWLAYSVLYVLSWLLIYRPFPSLS</sequence>
<dbReference type="OrthoDB" id="2610923at2759"/>
<dbReference type="RefSeq" id="XP_027090309.1">
    <property type="nucleotide sequence ID" value="XM_027234508.1"/>
</dbReference>